<evidence type="ECO:0000256" key="3">
    <source>
        <dbReference type="ARBA" id="ARBA00023125"/>
    </source>
</evidence>
<dbReference type="PANTHER" id="PTHR11361">
    <property type="entry name" value="DNA MISMATCH REPAIR PROTEIN MUTS FAMILY MEMBER"/>
    <property type="match status" value="1"/>
</dbReference>
<dbReference type="InterPro" id="IPR000432">
    <property type="entry name" value="DNA_mismatch_repair_MutS_C"/>
</dbReference>
<keyword evidence="1" id="KW-0547">Nucleotide-binding</keyword>
<dbReference type="GO" id="GO:0005829">
    <property type="term" value="C:cytosol"/>
    <property type="evidence" value="ECO:0007669"/>
    <property type="project" value="TreeGrafter"/>
</dbReference>
<dbReference type="GO" id="GO:0005524">
    <property type="term" value="F:ATP binding"/>
    <property type="evidence" value="ECO:0007669"/>
    <property type="project" value="UniProtKB-KW"/>
</dbReference>
<dbReference type="PANTHER" id="PTHR11361:SF99">
    <property type="entry name" value="DNA MISMATCH REPAIR PROTEIN"/>
    <property type="match status" value="1"/>
</dbReference>
<gene>
    <name evidence="5" type="ORF">EV199_0150</name>
</gene>
<reference evidence="5 6" key="1">
    <citation type="submission" date="2019-02" db="EMBL/GenBank/DDBJ databases">
        <title>Genomic Encyclopedia of Type Strains, Phase IV (KMG-IV): sequencing the most valuable type-strain genomes for metagenomic binning, comparative biology and taxonomic classification.</title>
        <authorList>
            <person name="Goeker M."/>
        </authorList>
    </citation>
    <scope>NUCLEOTIDE SEQUENCE [LARGE SCALE GENOMIC DNA]</scope>
    <source>
        <strain evidence="5 6">DSM 18116</strain>
    </source>
</reference>
<dbReference type="Gene3D" id="1.10.1420.10">
    <property type="match status" value="1"/>
</dbReference>
<dbReference type="GO" id="GO:0030983">
    <property type="term" value="F:mismatched DNA binding"/>
    <property type="evidence" value="ECO:0007669"/>
    <property type="project" value="InterPro"/>
</dbReference>
<dbReference type="SMART" id="SM00534">
    <property type="entry name" value="MUTSac"/>
    <property type="match status" value="1"/>
</dbReference>
<evidence type="ECO:0000313" key="6">
    <source>
        <dbReference type="Proteomes" id="UP000293874"/>
    </source>
</evidence>
<dbReference type="Gene3D" id="3.40.50.300">
    <property type="entry name" value="P-loop containing nucleotide triphosphate hydrolases"/>
    <property type="match status" value="1"/>
</dbReference>
<organism evidence="5 6">
    <name type="scientific">Pseudobacter ginsenosidimutans</name>
    <dbReference type="NCBI Taxonomy" id="661488"/>
    <lineage>
        <taxon>Bacteria</taxon>
        <taxon>Pseudomonadati</taxon>
        <taxon>Bacteroidota</taxon>
        <taxon>Chitinophagia</taxon>
        <taxon>Chitinophagales</taxon>
        <taxon>Chitinophagaceae</taxon>
        <taxon>Pseudobacter</taxon>
    </lineage>
</organism>
<dbReference type="EMBL" id="SGXA01000001">
    <property type="protein sequence ID" value="RZS74306.1"/>
    <property type="molecule type" value="Genomic_DNA"/>
</dbReference>
<feature type="domain" description="DNA mismatch repair proteins mutS family" evidence="4">
    <location>
        <begin position="245"/>
        <end position="433"/>
    </location>
</feature>
<comment type="caution">
    <text evidence="5">The sequence shown here is derived from an EMBL/GenBank/DDBJ whole genome shotgun (WGS) entry which is preliminary data.</text>
</comment>
<keyword evidence="2" id="KW-0067">ATP-binding</keyword>
<evidence type="ECO:0000313" key="5">
    <source>
        <dbReference type="EMBL" id="RZS74306.1"/>
    </source>
</evidence>
<sequence>MYLQTDDQTIDDLRIFGKRDSSGVCDLYNRVHTRGGEALLKELFRAPLSDMEKINTRSGILQHFAANRIPFPFSASMFDMAEKYMLSVEEVNRQGNNKSLLSEKEIANGVAALIELMQVTRSFIDSSSVTGLAAYSAERESIAAILNDAAFEPVLRESGKSRLAYAAVAAYDVLFRNREHAKVNRLLQHIYYLDVLLSVAAVAVERGFVFPKAHAAKRVELLLEGVYHPELRSAVANDVHMQESQNLIFLTGANMAGKSTFLRSVSVAMYVAHMGFPVAAKRMEFSVMDGIYTTINLPDNLGIGASHFYAEVLRVKQVAAELSKGRSIFVVFDELFRGTNVKDAHEASVAVALAYAKKRNSMFIISSHIIEAGDQLKQLNNIGFLYLPTRMNGNIPEYTYRLEKGITDDRHGMIIIRNEGILEILEKGKKHLLGEHSLASGE</sequence>
<name>A0A4V2F1M6_9BACT</name>
<dbReference type="GO" id="GO:0140664">
    <property type="term" value="F:ATP-dependent DNA damage sensor activity"/>
    <property type="evidence" value="ECO:0007669"/>
    <property type="project" value="InterPro"/>
</dbReference>
<dbReference type="InterPro" id="IPR036187">
    <property type="entry name" value="DNA_mismatch_repair_MutS_sf"/>
</dbReference>
<evidence type="ECO:0000256" key="1">
    <source>
        <dbReference type="ARBA" id="ARBA00022741"/>
    </source>
</evidence>
<dbReference type="Proteomes" id="UP000293874">
    <property type="component" value="Unassembled WGS sequence"/>
</dbReference>
<dbReference type="InterPro" id="IPR045076">
    <property type="entry name" value="MutS"/>
</dbReference>
<accession>A0A4V2F1M6</accession>
<dbReference type="AlphaFoldDB" id="A0A4V2F1M6"/>
<evidence type="ECO:0000256" key="2">
    <source>
        <dbReference type="ARBA" id="ARBA00022840"/>
    </source>
</evidence>
<dbReference type="RefSeq" id="WP_130538780.1">
    <property type="nucleotide sequence ID" value="NZ_CP042431.1"/>
</dbReference>
<protein>
    <submittedName>
        <fullName evidence="5">MutS-like protein</fullName>
    </submittedName>
</protein>
<keyword evidence="6" id="KW-1185">Reference proteome</keyword>
<dbReference type="SUPFAM" id="SSF52540">
    <property type="entry name" value="P-loop containing nucleoside triphosphate hydrolases"/>
    <property type="match status" value="1"/>
</dbReference>
<dbReference type="OrthoDB" id="9801987at2"/>
<keyword evidence="3" id="KW-0238">DNA-binding</keyword>
<dbReference type="Pfam" id="PF00488">
    <property type="entry name" value="MutS_V"/>
    <property type="match status" value="1"/>
</dbReference>
<evidence type="ECO:0000259" key="4">
    <source>
        <dbReference type="SMART" id="SM00534"/>
    </source>
</evidence>
<dbReference type="SUPFAM" id="SSF48334">
    <property type="entry name" value="DNA repair protein MutS, domain III"/>
    <property type="match status" value="1"/>
</dbReference>
<dbReference type="InterPro" id="IPR027417">
    <property type="entry name" value="P-loop_NTPase"/>
</dbReference>
<dbReference type="GO" id="GO:0006298">
    <property type="term" value="P:mismatch repair"/>
    <property type="evidence" value="ECO:0007669"/>
    <property type="project" value="InterPro"/>
</dbReference>
<proteinExistence type="predicted"/>